<dbReference type="Proteomes" id="UP000660262">
    <property type="component" value="Unassembled WGS sequence"/>
</dbReference>
<dbReference type="GO" id="GO:0019843">
    <property type="term" value="F:rRNA binding"/>
    <property type="evidence" value="ECO:0007669"/>
    <property type="project" value="TreeGrafter"/>
</dbReference>
<dbReference type="PANTHER" id="PTHR14577">
    <property type="entry name" value="NUCLEOLAR PROTEIN 12"/>
    <property type="match status" value="1"/>
</dbReference>
<dbReference type="GO" id="GO:0005730">
    <property type="term" value="C:nucleolus"/>
    <property type="evidence" value="ECO:0007669"/>
    <property type="project" value="UniProtKB-SubCell"/>
</dbReference>
<feature type="compositionally biased region" description="Basic residues" evidence="5">
    <location>
        <begin position="210"/>
        <end position="222"/>
    </location>
</feature>
<feature type="compositionally biased region" description="Gly residues" evidence="5">
    <location>
        <begin position="17"/>
        <end position="39"/>
    </location>
</feature>
<keyword evidence="4" id="KW-0539">Nucleus</keyword>
<evidence type="ECO:0000256" key="1">
    <source>
        <dbReference type="ARBA" id="ARBA00004604"/>
    </source>
</evidence>
<comment type="similarity">
    <text evidence="2">Belongs to the RRP17 family.</text>
</comment>
<dbReference type="InterPro" id="IPR019186">
    <property type="entry name" value="Nucleolar_protein_12"/>
</dbReference>
<dbReference type="PANTHER" id="PTHR14577:SF0">
    <property type="entry name" value="NUCLEOLAR PROTEIN 12"/>
    <property type="match status" value="1"/>
</dbReference>
<evidence type="ECO:0000256" key="5">
    <source>
        <dbReference type="SAM" id="MobiDB-lite"/>
    </source>
</evidence>
<dbReference type="Pfam" id="PF09805">
    <property type="entry name" value="Nop25"/>
    <property type="match status" value="1"/>
</dbReference>
<sequence length="238" mass="25164">MVAQKYDSHSSPARSRGGNGGGRSGGGRSGGGRSGGRSGGASISKKFKGRPRIGAVSHVAVGGVVKFDPAARREYVTGFAKRKAQRRKDATIALAKKAQAEKLQARKSVREERASKLREVGFQFEEQDQAREEARGRMASTRELPGASQATYGEVAVVTEPMTLADEPGATGGSAPRPKSLRGDMPAPTITKQPRRSEKALLRAGQKILAKGKKTGPARSKKSSGASGGKTKRRNLKR</sequence>
<feature type="region of interest" description="Disordered" evidence="5">
    <location>
        <begin position="1"/>
        <end position="52"/>
    </location>
</feature>
<reference evidence="6" key="1">
    <citation type="submission" date="2020-10" db="EMBL/GenBank/DDBJ databases">
        <title>Unveiling of a novel bifunctional photoreceptor, Dualchrome1, isolated from a cosmopolitan green alga.</title>
        <authorList>
            <person name="Suzuki S."/>
            <person name="Kawachi M."/>
        </authorList>
    </citation>
    <scope>NUCLEOTIDE SEQUENCE</scope>
    <source>
        <strain evidence="6">NIES 2893</strain>
    </source>
</reference>
<keyword evidence="3" id="KW-0175">Coiled coil</keyword>
<organism evidence="6 7">
    <name type="scientific">Pycnococcus provasolii</name>
    <dbReference type="NCBI Taxonomy" id="41880"/>
    <lineage>
        <taxon>Eukaryota</taxon>
        <taxon>Viridiplantae</taxon>
        <taxon>Chlorophyta</taxon>
        <taxon>Pseudoscourfieldiophyceae</taxon>
        <taxon>Pseudoscourfieldiales</taxon>
        <taxon>Pycnococcaceae</taxon>
        <taxon>Pycnococcus</taxon>
    </lineage>
</organism>
<accession>A0A830HI98</accession>
<evidence type="ECO:0000256" key="4">
    <source>
        <dbReference type="ARBA" id="ARBA00023242"/>
    </source>
</evidence>
<feature type="region of interest" description="Disordered" evidence="5">
    <location>
        <begin position="123"/>
        <end position="238"/>
    </location>
</feature>
<comment type="subcellular location">
    <subcellularLocation>
        <location evidence="1">Nucleus</location>
        <location evidence="1">Nucleolus</location>
    </subcellularLocation>
</comment>
<gene>
    <name evidence="6" type="ORF">PPROV_000579900</name>
</gene>
<proteinExistence type="inferred from homology"/>
<evidence type="ECO:0000256" key="3">
    <source>
        <dbReference type="ARBA" id="ARBA00023054"/>
    </source>
</evidence>
<keyword evidence="7" id="KW-1185">Reference proteome</keyword>
<dbReference type="EMBL" id="BNJQ01000015">
    <property type="protein sequence ID" value="GHP07056.1"/>
    <property type="molecule type" value="Genomic_DNA"/>
</dbReference>
<evidence type="ECO:0000313" key="6">
    <source>
        <dbReference type="EMBL" id="GHP07056.1"/>
    </source>
</evidence>
<evidence type="ECO:0000256" key="2">
    <source>
        <dbReference type="ARBA" id="ARBA00007175"/>
    </source>
</evidence>
<protein>
    <submittedName>
        <fullName evidence="6">Uncharacterized protein</fullName>
    </submittedName>
</protein>
<comment type="caution">
    <text evidence="6">The sequence shown here is derived from an EMBL/GenBank/DDBJ whole genome shotgun (WGS) entry which is preliminary data.</text>
</comment>
<evidence type="ECO:0000313" key="7">
    <source>
        <dbReference type="Proteomes" id="UP000660262"/>
    </source>
</evidence>
<dbReference type="AlphaFoldDB" id="A0A830HI98"/>
<name>A0A830HI98_9CHLO</name>